<dbReference type="EMBL" id="JAOYFB010000039">
    <property type="protein sequence ID" value="KAK4029576.1"/>
    <property type="molecule type" value="Genomic_DNA"/>
</dbReference>
<comment type="caution">
    <text evidence="2">The sequence shown here is derived from an EMBL/GenBank/DDBJ whole genome shotgun (WGS) entry which is preliminary data.</text>
</comment>
<organism evidence="2 3">
    <name type="scientific">Daphnia magna</name>
    <dbReference type="NCBI Taxonomy" id="35525"/>
    <lineage>
        <taxon>Eukaryota</taxon>
        <taxon>Metazoa</taxon>
        <taxon>Ecdysozoa</taxon>
        <taxon>Arthropoda</taxon>
        <taxon>Crustacea</taxon>
        <taxon>Branchiopoda</taxon>
        <taxon>Diplostraca</taxon>
        <taxon>Cladocera</taxon>
        <taxon>Anomopoda</taxon>
        <taxon>Daphniidae</taxon>
        <taxon>Daphnia</taxon>
    </lineage>
</organism>
<evidence type="ECO:0000313" key="3">
    <source>
        <dbReference type="Proteomes" id="UP001234178"/>
    </source>
</evidence>
<keyword evidence="1" id="KW-0732">Signal</keyword>
<reference evidence="2 3" key="1">
    <citation type="journal article" date="2023" name="Nucleic Acids Res.">
        <title>The hologenome of Daphnia magna reveals possible DNA methylation and microbiome-mediated evolution of the host genome.</title>
        <authorList>
            <person name="Chaturvedi A."/>
            <person name="Li X."/>
            <person name="Dhandapani V."/>
            <person name="Marshall H."/>
            <person name="Kissane S."/>
            <person name="Cuenca-Cambronero M."/>
            <person name="Asole G."/>
            <person name="Calvet F."/>
            <person name="Ruiz-Romero M."/>
            <person name="Marangio P."/>
            <person name="Guigo R."/>
            <person name="Rago D."/>
            <person name="Mirbahai L."/>
            <person name="Eastwood N."/>
            <person name="Colbourne J.K."/>
            <person name="Zhou J."/>
            <person name="Mallon E."/>
            <person name="Orsini L."/>
        </authorList>
    </citation>
    <scope>NUCLEOTIDE SEQUENCE [LARGE SCALE GENOMIC DNA]</scope>
    <source>
        <strain evidence="2">LRV0_1</strain>
    </source>
</reference>
<evidence type="ECO:0000313" key="2">
    <source>
        <dbReference type="EMBL" id="KAK4029576.1"/>
    </source>
</evidence>
<accession>A0ABR0AWS4</accession>
<gene>
    <name evidence="2" type="ORF">OUZ56_022555</name>
</gene>
<feature type="signal peptide" evidence="1">
    <location>
        <begin position="1"/>
        <end position="23"/>
    </location>
</feature>
<sequence length="75" mass="8639">MARVDLATGLVLFLWSSLVLVSAHPPHASVAFVVALFFWRVDNTQKPTRFKKKRNCVVLWFSLSARLTRVHKWTS</sequence>
<feature type="chain" id="PRO_5045515221" description="Secreted protein" evidence="1">
    <location>
        <begin position="24"/>
        <end position="75"/>
    </location>
</feature>
<protein>
    <recommendedName>
        <fullName evidence="4">Secreted protein</fullName>
    </recommendedName>
</protein>
<evidence type="ECO:0008006" key="4">
    <source>
        <dbReference type="Google" id="ProtNLM"/>
    </source>
</evidence>
<name>A0ABR0AWS4_9CRUS</name>
<evidence type="ECO:0000256" key="1">
    <source>
        <dbReference type="SAM" id="SignalP"/>
    </source>
</evidence>
<dbReference type="Proteomes" id="UP001234178">
    <property type="component" value="Unassembled WGS sequence"/>
</dbReference>
<proteinExistence type="predicted"/>
<keyword evidence="3" id="KW-1185">Reference proteome</keyword>